<proteinExistence type="predicted"/>
<dbReference type="AlphaFoldDB" id="A0A6S7JDY0"/>
<keyword evidence="4" id="KW-0255">Endonuclease</keyword>
<dbReference type="Pfam" id="PF00078">
    <property type="entry name" value="RVT_1"/>
    <property type="match status" value="1"/>
</dbReference>
<dbReference type="GO" id="GO:0004519">
    <property type="term" value="F:endonuclease activity"/>
    <property type="evidence" value="ECO:0007669"/>
    <property type="project" value="UniProtKB-KW"/>
</dbReference>
<comment type="caution">
    <text evidence="6">The sequence shown here is derived from an EMBL/GenBank/DDBJ whole genome shotgun (WGS) entry which is preliminary data.</text>
</comment>
<dbReference type="PANTHER" id="PTHR37984">
    <property type="entry name" value="PROTEIN CBG26694"/>
    <property type="match status" value="1"/>
</dbReference>
<evidence type="ECO:0000313" key="6">
    <source>
        <dbReference type="EMBL" id="CAB4028958.1"/>
    </source>
</evidence>
<protein>
    <submittedName>
        <fullName evidence="6">Retrotransposon-like family member retr-1</fullName>
    </submittedName>
</protein>
<evidence type="ECO:0000256" key="5">
    <source>
        <dbReference type="SAM" id="MobiDB-lite"/>
    </source>
</evidence>
<dbReference type="InterPro" id="IPR021109">
    <property type="entry name" value="Peptidase_aspartic_dom_sf"/>
</dbReference>
<dbReference type="OrthoDB" id="6114545at2759"/>
<dbReference type="EMBL" id="CACRXK020015848">
    <property type="protein sequence ID" value="CAB4028958.1"/>
    <property type="molecule type" value="Genomic_DNA"/>
</dbReference>
<evidence type="ECO:0000256" key="4">
    <source>
        <dbReference type="ARBA" id="ARBA00022759"/>
    </source>
</evidence>
<keyword evidence="3" id="KW-0540">Nuclease</keyword>
<dbReference type="Gene3D" id="4.10.60.10">
    <property type="entry name" value="Zinc finger, CCHC-type"/>
    <property type="match status" value="1"/>
</dbReference>
<evidence type="ECO:0000256" key="1">
    <source>
        <dbReference type="ARBA" id="ARBA00022679"/>
    </source>
</evidence>
<name>A0A6S7JDY0_PARCT</name>
<dbReference type="PROSITE" id="PS50878">
    <property type="entry name" value="RT_POL"/>
    <property type="match status" value="1"/>
</dbReference>
<keyword evidence="7" id="KW-1185">Reference proteome</keyword>
<dbReference type="FunFam" id="3.10.10.10:FF:000003">
    <property type="entry name" value="Retrovirus-related Pol polyprotein from transposon 297-like Protein"/>
    <property type="match status" value="1"/>
</dbReference>
<organism evidence="6 7">
    <name type="scientific">Paramuricea clavata</name>
    <name type="common">Red gorgonian</name>
    <name type="synonym">Violescent sea-whip</name>
    <dbReference type="NCBI Taxonomy" id="317549"/>
    <lineage>
        <taxon>Eukaryota</taxon>
        <taxon>Metazoa</taxon>
        <taxon>Cnidaria</taxon>
        <taxon>Anthozoa</taxon>
        <taxon>Octocorallia</taxon>
        <taxon>Malacalcyonacea</taxon>
        <taxon>Plexauridae</taxon>
        <taxon>Paramuricea</taxon>
    </lineage>
</organism>
<keyword evidence="4" id="KW-0378">Hydrolase</keyword>
<dbReference type="Gene3D" id="3.30.70.270">
    <property type="match status" value="1"/>
</dbReference>
<dbReference type="InterPro" id="IPR000477">
    <property type="entry name" value="RT_dom"/>
</dbReference>
<dbReference type="Gene3D" id="3.10.10.10">
    <property type="entry name" value="HIV Type 1 Reverse Transcriptase, subunit A, domain 1"/>
    <property type="match status" value="1"/>
</dbReference>
<dbReference type="SUPFAM" id="SSF50630">
    <property type="entry name" value="Acid proteases"/>
    <property type="match status" value="1"/>
</dbReference>
<dbReference type="Proteomes" id="UP001152795">
    <property type="component" value="Unassembled WGS sequence"/>
</dbReference>
<dbReference type="CDD" id="cd01647">
    <property type="entry name" value="RT_LTR"/>
    <property type="match status" value="1"/>
</dbReference>
<evidence type="ECO:0000313" key="7">
    <source>
        <dbReference type="Proteomes" id="UP001152795"/>
    </source>
</evidence>
<feature type="compositionally biased region" description="Basic and acidic residues" evidence="5">
    <location>
        <begin position="206"/>
        <end position="217"/>
    </location>
</feature>
<gene>
    <name evidence="6" type="ORF">PACLA_8A027116</name>
</gene>
<reference evidence="6" key="1">
    <citation type="submission" date="2020-04" db="EMBL/GenBank/DDBJ databases">
        <authorList>
            <person name="Alioto T."/>
            <person name="Alioto T."/>
            <person name="Gomez Garrido J."/>
        </authorList>
    </citation>
    <scope>NUCLEOTIDE SEQUENCE</scope>
    <source>
        <strain evidence="6">A484AB</strain>
    </source>
</reference>
<sequence length="761" mass="86728">MASSIPAPKPLSFTGNVAENWRKWLQQYKLFMAATEKNRKSEKLQCAMFLTLAGETAIEIYNTFTFTESEIDKIEPLIHKFEAYCTPKKNLTYERHVFHSRKQHVDETFDHFLTDLKIIIRKCSYGQLADDLLRDQIVEGIQSDKVRARLLRESELDLQKCIDICRADEAATARMKSLSNTCDLNNVDQVNSSRGNTRGNPSSSMDKSKFETKKRDPPSTCSRCGYTHGSRSCPANGRICHNCGRFNHFQKMCRSEKPKTKVETVEQQQTSVMSDEDFIVDAVKSTTNIKDPQNVWITPLLVNNTIIPLKLDTGSDVNILSFNDFKTLKDQPKLLPTKVKLTAYEGSEIPTKGECILRVHANSHSYYLKFIISPQDVTPILGLKSCEKMGLIQRILKISLKPPQGPENVDTPTVKQPNGDPIFSDYADVFTGLGDLPGQVHIQLTPNAIPRIDACRRIPFPLQQQVKDELDRMERMKVIEKVERPTQWVNSMVVVHKPNGALRICMDPKNLNKSIMREHYKLPTREEVMSRFAGATVFSKLDASSGFWQLNLDNESSDLCTFNTQFGRYRYLRLPFGISSAPEIYHRTIHQMFEHVDGVDTSMDDIIIWGSNVEEHDQRLHQVLQVARQNNLKLRMEKCEIRVQELTFLGDTISVDGIKPDQPPQGPENVDTPTVKQPNGDPIFSDYADVFTGLGDLPGQVHIQLTPNAIPKIDACRRIPFLLQQQVKDERDRMEQMKVIQKVERPTQWVNSMVVVHISPL</sequence>
<feature type="compositionally biased region" description="Polar residues" evidence="5">
    <location>
        <begin position="189"/>
        <end position="205"/>
    </location>
</feature>
<keyword evidence="1" id="KW-0808">Transferase</keyword>
<evidence type="ECO:0000256" key="3">
    <source>
        <dbReference type="ARBA" id="ARBA00022722"/>
    </source>
</evidence>
<evidence type="ECO:0000256" key="2">
    <source>
        <dbReference type="ARBA" id="ARBA00022695"/>
    </source>
</evidence>
<dbReference type="InterPro" id="IPR050951">
    <property type="entry name" value="Retrovirus_Pol_polyprotein"/>
</dbReference>
<dbReference type="InterPro" id="IPR043128">
    <property type="entry name" value="Rev_trsase/Diguanyl_cyclase"/>
</dbReference>
<dbReference type="InterPro" id="IPR043502">
    <property type="entry name" value="DNA/RNA_pol_sf"/>
</dbReference>
<dbReference type="SUPFAM" id="SSF56672">
    <property type="entry name" value="DNA/RNA polymerases"/>
    <property type="match status" value="1"/>
</dbReference>
<feature type="region of interest" description="Disordered" evidence="5">
    <location>
        <begin position="189"/>
        <end position="218"/>
    </location>
</feature>
<dbReference type="GO" id="GO:0016779">
    <property type="term" value="F:nucleotidyltransferase activity"/>
    <property type="evidence" value="ECO:0007669"/>
    <property type="project" value="UniProtKB-KW"/>
</dbReference>
<dbReference type="PANTHER" id="PTHR37984:SF5">
    <property type="entry name" value="PROTEIN NYNRIN-LIKE"/>
    <property type="match status" value="1"/>
</dbReference>
<feature type="region of interest" description="Disordered" evidence="5">
    <location>
        <begin position="654"/>
        <end position="674"/>
    </location>
</feature>
<keyword evidence="2" id="KW-0548">Nucleotidyltransferase</keyword>
<dbReference type="CDD" id="cd05481">
    <property type="entry name" value="retropepsin_like_LTR_1"/>
    <property type="match status" value="1"/>
</dbReference>
<accession>A0A6S7JDY0</accession>